<evidence type="ECO:0000313" key="5">
    <source>
        <dbReference type="EMBL" id="VAW25144.1"/>
    </source>
</evidence>
<dbReference type="PIRSF" id="PIRSF000114">
    <property type="entry name" value="Glycerol-3-P_dh"/>
    <property type="match status" value="1"/>
</dbReference>
<dbReference type="GO" id="GO:0005829">
    <property type="term" value="C:cytosol"/>
    <property type="evidence" value="ECO:0007669"/>
    <property type="project" value="TreeGrafter"/>
</dbReference>
<dbReference type="Pfam" id="PF07479">
    <property type="entry name" value="NAD_Gly3P_dh_C"/>
    <property type="match status" value="1"/>
</dbReference>
<dbReference type="PANTHER" id="PTHR11728:SF1">
    <property type="entry name" value="GLYCEROL-3-PHOSPHATE DEHYDROGENASE [NAD(+)] 2, CHLOROPLASTIC"/>
    <property type="match status" value="1"/>
</dbReference>
<sequence length="329" mass="34684">MSKVGVIGAGAWGTALAQAAASAGNQVLLIGRDEKIVGEINEFHRNKKYLSDQPLLPVISAGVDFLTLISCDLVILAVPAQKTRTLLKSLPKSIKSKKPVVLTAKGFERKTLALQSQVLEEEWPDAEALTLSGPSFAIDVAAQKPTAITLASINEKALNYVGQTLASASFRPYFSTDPKGVELCGGLKNIYALACGAIEGAGLGLSARSAFIARAMVEMGRIVEGFGGERATINTLAGIGDLVLSCTSEQSRNYRYGIELGKGKLLAEILDQNIGLAEGVASTAVAHKMVCEAKIEAPLVKAVNHLLDGDVDISTIVEQLMTRPLKPEG</sequence>
<dbReference type="Gene3D" id="3.40.50.720">
    <property type="entry name" value="NAD(P)-binding Rossmann-like Domain"/>
    <property type="match status" value="1"/>
</dbReference>
<proteinExistence type="inferred from homology"/>
<dbReference type="InterPro" id="IPR011128">
    <property type="entry name" value="G3P_DH_NAD-dep_N"/>
</dbReference>
<name>A0A3B0UYX7_9ZZZZ</name>
<evidence type="ECO:0000259" key="4">
    <source>
        <dbReference type="Pfam" id="PF07479"/>
    </source>
</evidence>
<dbReference type="EMBL" id="UOEQ01000582">
    <property type="protein sequence ID" value="VAW25144.1"/>
    <property type="molecule type" value="Genomic_DNA"/>
</dbReference>
<dbReference type="NCBIfam" id="NF000942">
    <property type="entry name" value="PRK00094.1-4"/>
    <property type="match status" value="1"/>
</dbReference>
<dbReference type="Gene3D" id="1.10.1040.10">
    <property type="entry name" value="N-(1-d-carboxylethyl)-l-norvaline Dehydrogenase, domain 2"/>
    <property type="match status" value="1"/>
</dbReference>
<protein>
    <submittedName>
        <fullName evidence="5">Glycerol-3-phosphate dehydrogenase [NAD(P)+]</fullName>
        <ecNumber evidence="5">1.1.1.94</ecNumber>
    </submittedName>
</protein>
<dbReference type="PRINTS" id="PR00077">
    <property type="entry name" value="GPDHDRGNASE"/>
</dbReference>
<dbReference type="HAMAP" id="MF_00394">
    <property type="entry name" value="NAD_Glyc3P_dehydrog"/>
    <property type="match status" value="1"/>
</dbReference>
<dbReference type="GO" id="GO:0047952">
    <property type="term" value="F:glycerol-3-phosphate dehydrogenase [NAD(P)+] activity"/>
    <property type="evidence" value="ECO:0007669"/>
    <property type="project" value="UniProtKB-EC"/>
</dbReference>
<dbReference type="GO" id="GO:0051287">
    <property type="term" value="F:NAD binding"/>
    <property type="evidence" value="ECO:0007669"/>
    <property type="project" value="InterPro"/>
</dbReference>
<dbReference type="SUPFAM" id="SSF48179">
    <property type="entry name" value="6-phosphogluconate dehydrogenase C-terminal domain-like"/>
    <property type="match status" value="1"/>
</dbReference>
<feature type="domain" description="Glycerol-3-phosphate dehydrogenase NAD-dependent N-terminal" evidence="3">
    <location>
        <begin position="3"/>
        <end position="157"/>
    </location>
</feature>
<evidence type="ECO:0000256" key="1">
    <source>
        <dbReference type="ARBA" id="ARBA00011009"/>
    </source>
</evidence>
<dbReference type="AlphaFoldDB" id="A0A3B0UYX7"/>
<dbReference type="InterPro" id="IPR006109">
    <property type="entry name" value="G3P_DH_NAD-dep_C"/>
</dbReference>
<dbReference type="Pfam" id="PF01210">
    <property type="entry name" value="NAD_Gly3P_dh_N"/>
    <property type="match status" value="1"/>
</dbReference>
<dbReference type="InterPro" id="IPR036291">
    <property type="entry name" value="NAD(P)-bd_dom_sf"/>
</dbReference>
<gene>
    <name evidence="5" type="ORF">MNBD_ALPHA11-313</name>
</gene>
<keyword evidence="2 5" id="KW-0560">Oxidoreductase</keyword>
<evidence type="ECO:0000256" key="2">
    <source>
        <dbReference type="ARBA" id="ARBA00023002"/>
    </source>
</evidence>
<dbReference type="GO" id="GO:0046168">
    <property type="term" value="P:glycerol-3-phosphate catabolic process"/>
    <property type="evidence" value="ECO:0007669"/>
    <property type="project" value="InterPro"/>
</dbReference>
<dbReference type="GO" id="GO:0005975">
    <property type="term" value="P:carbohydrate metabolic process"/>
    <property type="evidence" value="ECO:0007669"/>
    <property type="project" value="InterPro"/>
</dbReference>
<dbReference type="PANTHER" id="PTHR11728">
    <property type="entry name" value="GLYCEROL-3-PHOSPHATE DEHYDROGENASE"/>
    <property type="match status" value="1"/>
</dbReference>
<dbReference type="NCBIfam" id="NF000940">
    <property type="entry name" value="PRK00094.1-2"/>
    <property type="match status" value="1"/>
</dbReference>
<evidence type="ECO:0000259" key="3">
    <source>
        <dbReference type="Pfam" id="PF01210"/>
    </source>
</evidence>
<organism evidence="5">
    <name type="scientific">hydrothermal vent metagenome</name>
    <dbReference type="NCBI Taxonomy" id="652676"/>
    <lineage>
        <taxon>unclassified sequences</taxon>
        <taxon>metagenomes</taxon>
        <taxon>ecological metagenomes</taxon>
    </lineage>
</organism>
<dbReference type="EC" id="1.1.1.94" evidence="5"/>
<dbReference type="InterPro" id="IPR013328">
    <property type="entry name" value="6PGD_dom2"/>
</dbReference>
<feature type="domain" description="Glycerol-3-phosphate dehydrogenase NAD-dependent C-terminal" evidence="4">
    <location>
        <begin position="177"/>
        <end position="317"/>
    </location>
</feature>
<dbReference type="InterPro" id="IPR008927">
    <property type="entry name" value="6-PGluconate_DH-like_C_sf"/>
</dbReference>
<dbReference type="InterPro" id="IPR006168">
    <property type="entry name" value="G3P_DH_NAD-dep"/>
</dbReference>
<accession>A0A3B0UYX7</accession>
<reference evidence="5" key="1">
    <citation type="submission" date="2018-06" db="EMBL/GenBank/DDBJ databases">
        <authorList>
            <person name="Zhirakovskaya E."/>
        </authorList>
    </citation>
    <scope>NUCLEOTIDE SEQUENCE</scope>
</reference>
<comment type="similarity">
    <text evidence="1">Belongs to the NAD-dependent glycerol-3-phosphate dehydrogenase family.</text>
</comment>
<dbReference type="SUPFAM" id="SSF51735">
    <property type="entry name" value="NAD(P)-binding Rossmann-fold domains"/>
    <property type="match status" value="1"/>
</dbReference>